<sequence length="122" mass="13615">MVKCEDKGRRGAGRTMATLLATQLAAQVAPEGHVVVYAARQLARRGMVAAWLDSMHPVTARRIVLVSCGQLSDLREHCRGMRVHAIYVDHHLLEQAEDQLEARIAGMRKEHAEAVHKLMSIR</sequence>
<gene>
    <name evidence="1" type="ORF">phiB1_1_15</name>
</gene>
<evidence type="ECO:0000313" key="1">
    <source>
        <dbReference type="EMBL" id="QMP84042.1"/>
    </source>
</evidence>
<organism evidence="1 2">
    <name type="scientific">Pseudomonas phage phiB1_1</name>
    <dbReference type="NCBI Taxonomy" id="2755402"/>
    <lineage>
        <taxon>Viruses</taxon>
        <taxon>Duplodnaviria</taxon>
        <taxon>Heunggongvirae</taxon>
        <taxon>Uroviricota</taxon>
        <taxon>Caudoviricetes</taxon>
        <taxon>Autographivirales</taxon>
        <taxon>Autoscriptoviridae</taxon>
        <taxon>Krylovirinae</taxon>
        <taxon>Torinorumvirus</taxon>
        <taxon>Torinorumvirus B11</taxon>
    </lineage>
</organism>
<dbReference type="Proteomes" id="UP000515318">
    <property type="component" value="Segment"/>
</dbReference>
<reference evidence="1 2" key="1">
    <citation type="submission" date="2020-04" db="EMBL/GenBank/DDBJ databases">
        <authorList>
            <person name="Martino G."/>
            <person name="Holtappels D."/>
            <person name="Wagemans J."/>
            <person name="Lavigne R."/>
            <person name="Turina M."/>
            <person name="Ciuffo M."/>
        </authorList>
    </citation>
    <scope>NUCLEOTIDE SEQUENCE [LARGE SCALE GENOMIC DNA]</scope>
</reference>
<evidence type="ECO:0000313" key="2">
    <source>
        <dbReference type="Proteomes" id="UP000515318"/>
    </source>
</evidence>
<dbReference type="EMBL" id="MT354570">
    <property type="protein sequence ID" value="QMP84042.1"/>
    <property type="molecule type" value="Genomic_DNA"/>
</dbReference>
<name>A0A7D7F471_9CAUD</name>
<proteinExistence type="predicted"/>
<accession>A0A7D7F471</accession>
<protein>
    <submittedName>
        <fullName evidence="1">Uncharacterized protein</fullName>
    </submittedName>
</protein>
<keyword evidence="2" id="KW-1185">Reference proteome</keyword>